<dbReference type="InterPro" id="IPR010131">
    <property type="entry name" value="MdtP/NodT-like"/>
</dbReference>
<comment type="caution">
    <text evidence="10">The sequence shown here is derived from an EMBL/GenBank/DDBJ whole genome shotgun (WGS) entry which is preliminary data.</text>
</comment>
<keyword evidence="5 9" id="KW-0732">Signal</keyword>
<dbReference type="PANTHER" id="PTHR30203:SF20">
    <property type="entry name" value="MULTIDRUG RESISTANCE OUTER MEMBRANE PROTEIN MDTP-RELATED"/>
    <property type="match status" value="1"/>
</dbReference>
<dbReference type="Proteomes" id="UP000216991">
    <property type="component" value="Unassembled WGS sequence"/>
</dbReference>
<evidence type="ECO:0000256" key="4">
    <source>
        <dbReference type="ARBA" id="ARBA00022692"/>
    </source>
</evidence>
<feature type="chain" id="PRO_5011811996" description="Multidrug transporter" evidence="9">
    <location>
        <begin position="20"/>
        <end position="473"/>
    </location>
</feature>
<dbReference type="Gene3D" id="2.20.200.10">
    <property type="entry name" value="Outer membrane efflux proteins (OEP)"/>
    <property type="match status" value="1"/>
</dbReference>
<dbReference type="PROSITE" id="PS51257">
    <property type="entry name" value="PROKAR_LIPOPROTEIN"/>
    <property type="match status" value="1"/>
</dbReference>
<dbReference type="AlphaFoldDB" id="A0A255Y7U6"/>
<evidence type="ECO:0000256" key="3">
    <source>
        <dbReference type="ARBA" id="ARBA00022452"/>
    </source>
</evidence>
<keyword evidence="3 9" id="KW-1134">Transmembrane beta strand</keyword>
<evidence type="ECO:0000313" key="11">
    <source>
        <dbReference type="Proteomes" id="UP000216991"/>
    </source>
</evidence>
<dbReference type="Pfam" id="PF02321">
    <property type="entry name" value="OEP"/>
    <property type="match status" value="2"/>
</dbReference>
<keyword evidence="6 9" id="KW-0472">Membrane</keyword>
<keyword evidence="4 9" id="KW-0812">Transmembrane</keyword>
<dbReference type="OrthoDB" id="9783100at2"/>
<evidence type="ECO:0000256" key="2">
    <source>
        <dbReference type="ARBA" id="ARBA00007613"/>
    </source>
</evidence>
<evidence type="ECO:0000256" key="9">
    <source>
        <dbReference type="RuleBase" id="RU362097"/>
    </source>
</evidence>
<accession>A0A255Y7U6</accession>
<dbReference type="NCBIfam" id="TIGR01845">
    <property type="entry name" value="outer_NodT"/>
    <property type="match status" value="1"/>
</dbReference>
<evidence type="ECO:0000256" key="8">
    <source>
        <dbReference type="ARBA" id="ARBA00023288"/>
    </source>
</evidence>
<evidence type="ECO:0008006" key="12">
    <source>
        <dbReference type="Google" id="ProtNLM"/>
    </source>
</evidence>
<keyword evidence="7 9" id="KW-0564">Palmitate</keyword>
<reference evidence="10 11" key="1">
    <citation type="submission" date="2017-07" db="EMBL/GenBank/DDBJ databases">
        <title>Sandarakinorhabdus cyanobacteriorum sp. nov., a novel bacterium isolated from cyanobacterial aggregates in a eutrophic lake.</title>
        <authorList>
            <person name="Cai H."/>
        </authorList>
    </citation>
    <scope>NUCLEOTIDE SEQUENCE [LARGE SCALE GENOMIC DNA]</scope>
    <source>
        <strain evidence="10 11">TH057</strain>
    </source>
</reference>
<dbReference type="InterPro" id="IPR003423">
    <property type="entry name" value="OMP_efflux"/>
</dbReference>
<protein>
    <recommendedName>
        <fullName evidence="12">Multidrug transporter</fullName>
    </recommendedName>
</protein>
<keyword evidence="8 9" id="KW-0449">Lipoprotein</keyword>
<evidence type="ECO:0000256" key="7">
    <source>
        <dbReference type="ARBA" id="ARBA00023139"/>
    </source>
</evidence>
<keyword evidence="11" id="KW-1185">Reference proteome</keyword>
<dbReference type="RefSeq" id="WP_094474734.1">
    <property type="nucleotide sequence ID" value="NZ_NOXT01000122.1"/>
</dbReference>
<feature type="signal peptide" evidence="9">
    <location>
        <begin position="1"/>
        <end position="19"/>
    </location>
</feature>
<organism evidence="10 11">
    <name type="scientific">Sandarakinorhabdus cyanobacteriorum</name>
    <dbReference type="NCBI Taxonomy" id="1981098"/>
    <lineage>
        <taxon>Bacteria</taxon>
        <taxon>Pseudomonadati</taxon>
        <taxon>Pseudomonadota</taxon>
        <taxon>Alphaproteobacteria</taxon>
        <taxon>Sphingomonadales</taxon>
        <taxon>Sphingosinicellaceae</taxon>
        <taxon>Sandarakinorhabdus</taxon>
    </lineage>
</organism>
<evidence type="ECO:0000256" key="1">
    <source>
        <dbReference type="ARBA" id="ARBA00004370"/>
    </source>
</evidence>
<comment type="similarity">
    <text evidence="2 9">Belongs to the outer membrane factor (OMF) (TC 1.B.17) family.</text>
</comment>
<sequence>MHRKPFLLLPLLLTVAACAMPPRLGPAPGVRTTASVAAEQSLAETPGRAWPAADWWAGWGDPQLAGLIEEALAANPDLALANARLAAADAAARQSRAGLLPTLNATGTLGGQQLSKNLGIPPQFVPPGVREFGQVNLQAGWNLDLWGQGRAALRAARREADALAVERDQARLMLSASVAQAYADLAAALDRQAVAADALAIRQQTLDLTAGRVAAGLDNDGARAQAASRLALARADASAAGQQVLVARHRLGLLLGAGPDRGLSTAAPKLMPLPPGLPEGARINLIARRPDLAAARLRVLVAGEQERVARRAFLPNLSLNATIGQQSLGFDTLLNGNSFYAQFGPALNLPILDGGRRAADLKGSRANRLAVLAAHDATLLRAFNEVADAASAVVALGDQQAAAQAALQEAEAARRVAALRYQAGLSSQLAVLIADDAVVGARRALADVTAFRLAADVALVRALGGGFREQERG</sequence>
<evidence type="ECO:0000256" key="6">
    <source>
        <dbReference type="ARBA" id="ARBA00023136"/>
    </source>
</evidence>
<gene>
    <name evidence="10" type="ORF">CHU93_13700</name>
</gene>
<comment type="subcellular location">
    <subcellularLocation>
        <location evidence="9">Cell membrane</location>
        <topology evidence="9">Lipid-anchor</topology>
    </subcellularLocation>
    <subcellularLocation>
        <location evidence="1">Membrane</location>
    </subcellularLocation>
</comment>
<evidence type="ECO:0000256" key="5">
    <source>
        <dbReference type="ARBA" id="ARBA00022729"/>
    </source>
</evidence>
<evidence type="ECO:0000313" key="10">
    <source>
        <dbReference type="EMBL" id="OYQ25307.1"/>
    </source>
</evidence>
<dbReference type="PANTHER" id="PTHR30203">
    <property type="entry name" value="OUTER MEMBRANE CATION EFFLUX PROTEIN"/>
    <property type="match status" value="1"/>
</dbReference>
<proteinExistence type="inferred from homology"/>
<dbReference type="GO" id="GO:0005886">
    <property type="term" value="C:plasma membrane"/>
    <property type="evidence" value="ECO:0007669"/>
    <property type="project" value="UniProtKB-SubCell"/>
</dbReference>
<dbReference type="SUPFAM" id="SSF56954">
    <property type="entry name" value="Outer membrane efflux proteins (OEP)"/>
    <property type="match status" value="1"/>
</dbReference>
<name>A0A255Y7U6_9SPHN</name>
<dbReference type="EMBL" id="NOXT01000122">
    <property type="protein sequence ID" value="OYQ25307.1"/>
    <property type="molecule type" value="Genomic_DNA"/>
</dbReference>
<dbReference type="Gene3D" id="1.20.1600.10">
    <property type="entry name" value="Outer membrane efflux proteins (OEP)"/>
    <property type="match status" value="1"/>
</dbReference>
<dbReference type="GO" id="GO:0015562">
    <property type="term" value="F:efflux transmembrane transporter activity"/>
    <property type="evidence" value="ECO:0007669"/>
    <property type="project" value="InterPro"/>
</dbReference>